<organism evidence="2 3">
    <name type="scientific">Paractinoplanes aksuensis</name>
    <dbReference type="NCBI Taxonomy" id="2939490"/>
    <lineage>
        <taxon>Bacteria</taxon>
        <taxon>Bacillati</taxon>
        <taxon>Actinomycetota</taxon>
        <taxon>Actinomycetes</taxon>
        <taxon>Micromonosporales</taxon>
        <taxon>Micromonosporaceae</taxon>
        <taxon>Paractinoplanes</taxon>
    </lineage>
</organism>
<protein>
    <submittedName>
        <fullName evidence="2">Uncharacterized protein</fullName>
    </submittedName>
</protein>
<dbReference type="Proteomes" id="UP001523369">
    <property type="component" value="Unassembled WGS sequence"/>
</dbReference>
<sequence>MSGRGGASGFGVLQFGDPRRLDQGRLVVGSGTGRHTPARADSFSSPIPRTGARVVTAAALFEKPSPTRLGPA</sequence>
<comment type="caution">
    <text evidence="2">The sequence shown here is derived from an EMBL/GenBank/DDBJ whole genome shotgun (WGS) entry which is preliminary data.</text>
</comment>
<name>A0ABT1DNQ4_9ACTN</name>
<proteinExistence type="predicted"/>
<gene>
    <name evidence="2" type="ORF">M1L60_17940</name>
</gene>
<evidence type="ECO:0000313" key="2">
    <source>
        <dbReference type="EMBL" id="MCO8272479.1"/>
    </source>
</evidence>
<evidence type="ECO:0000313" key="3">
    <source>
        <dbReference type="Proteomes" id="UP001523369"/>
    </source>
</evidence>
<dbReference type="RefSeq" id="WP_253238575.1">
    <property type="nucleotide sequence ID" value="NZ_JAMYJR010000018.1"/>
</dbReference>
<evidence type="ECO:0000256" key="1">
    <source>
        <dbReference type="SAM" id="MobiDB-lite"/>
    </source>
</evidence>
<keyword evidence="3" id="KW-1185">Reference proteome</keyword>
<reference evidence="2 3" key="1">
    <citation type="submission" date="2022-06" db="EMBL/GenBank/DDBJ databases">
        <title>New Species of the Genus Actinoplanes, ActinopZanes ferrugineus.</title>
        <authorList>
            <person name="Ding P."/>
        </authorList>
    </citation>
    <scope>NUCLEOTIDE SEQUENCE [LARGE SCALE GENOMIC DNA]</scope>
    <source>
        <strain evidence="2 3">TRM88003</strain>
    </source>
</reference>
<accession>A0ABT1DNQ4</accession>
<dbReference type="EMBL" id="JAMYJR010000018">
    <property type="protein sequence ID" value="MCO8272479.1"/>
    <property type="molecule type" value="Genomic_DNA"/>
</dbReference>
<feature type="region of interest" description="Disordered" evidence="1">
    <location>
        <begin position="23"/>
        <end position="48"/>
    </location>
</feature>